<feature type="domain" description="C2H2-type" evidence="11">
    <location>
        <begin position="389"/>
        <end position="416"/>
    </location>
</feature>
<feature type="domain" description="C2H2-type" evidence="11">
    <location>
        <begin position="562"/>
        <end position="589"/>
    </location>
</feature>
<feature type="compositionally biased region" description="Basic and acidic residues" evidence="10">
    <location>
        <begin position="93"/>
        <end position="111"/>
    </location>
</feature>
<dbReference type="InterPro" id="IPR013087">
    <property type="entry name" value="Znf_C2H2_type"/>
</dbReference>
<feature type="domain" description="C2H2-type" evidence="11">
    <location>
        <begin position="333"/>
        <end position="360"/>
    </location>
</feature>
<feature type="compositionally biased region" description="Acidic residues" evidence="10">
    <location>
        <begin position="27"/>
        <end position="40"/>
    </location>
</feature>
<evidence type="ECO:0000313" key="12">
    <source>
        <dbReference type="EMBL" id="CAG6473769.1"/>
    </source>
</evidence>
<keyword evidence="4 9" id="KW-0863">Zinc-finger</keyword>
<feature type="domain" description="C2H2-type" evidence="11">
    <location>
        <begin position="180"/>
        <end position="207"/>
    </location>
</feature>
<feature type="domain" description="C2H2-type" evidence="11">
    <location>
        <begin position="534"/>
        <end position="561"/>
    </location>
</feature>
<keyword evidence="7" id="KW-0804">Transcription</keyword>
<reference evidence="12" key="1">
    <citation type="submission" date="2021-05" db="EMBL/GenBank/DDBJ databases">
        <authorList>
            <person name="Alioto T."/>
            <person name="Alioto T."/>
            <person name="Gomez Garrido J."/>
        </authorList>
    </citation>
    <scope>NUCLEOTIDE SEQUENCE</scope>
</reference>
<dbReference type="PROSITE" id="PS00028">
    <property type="entry name" value="ZINC_FINGER_C2H2_1"/>
    <property type="match status" value="10"/>
</dbReference>
<dbReference type="AlphaFoldDB" id="A0A8D8BCZ3"/>
<dbReference type="Pfam" id="PF00096">
    <property type="entry name" value="zf-C2H2"/>
    <property type="match status" value="6"/>
</dbReference>
<evidence type="ECO:0000256" key="2">
    <source>
        <dbReference type="ARBA" id="ARBA00022723"/>
    </source>
</evidence>
<keyword evidence="3" id="KW-0677">Repeat</keyword>
<dbReference type="Gene3D" id="3.30.160.60">
    <property type="entry name" value="Classic Zinc Finger"/>
    <property type="match status" value="9"/>
</dbReference>
<dbReference type="InterPro" id="IPR036236">
    <property type="entry name" value="Znf_C2H2_sf"/>
</dbReference>
<evidence type="ECO:0000259" key="11">
    <source>
        <dbReference type="PROSITE" id="PS50157"/>
    </source>
</evidence>
<dbReference type="SMART" id="SM00355">
    <property type="entry name" value="ZnF_C2H2"/>
    <property type="match status" value="13"/>
</dbReference>
<dbReference type="GO" id="GO:0005634">
    <property type="term" value="C:nucleus"/>
    <property type="evidence" value="ECO:0007669"/>
    <property type="project" value="UniProtKB-SubCell"/>
</dbReference>
<feature type="domain" description="C2H2-type" evidence="11">
    <location>
        <begin position="505"/>
        <end position="532"/>
    </location>
</feature>
<dbReference type="PANTHER" id="PTHR24409:SF295">
    <property type="entry name" value="AZ2-RELATED"/>
    <property type="match status" value="1"/>
</dbReference>
<dbReference type="GO" id="GO:0000981">
    <property type="term" value="F:DNA-binding transcription factor activity, RNA polymerase II-specific"/>
    <property type="evidence" value="ECO:0007669"/>
    <property type="project" value="TreeGrafter"/>
</dbReference>
<evidence type="ECO:0000256" key="6">
    <source>
        <dbReference type="ARBA" id="ARBA00023015"/>
    </source>
</evidence>
<evidence type="ECO:0000256" key="7">
    <source>
        <dbReference type="ARBA" id="ARBA00023163"/>
    </source>
</evidence>
<sequence length="623" mass="71929">MFRQVLPETNGIEQIFIIKSEPVKEEEGNDESDPMVPEDVDQIKPEPDIDKKDDANNENPSKDEPAEAPNFGVLDVIVKQEPEEDETSESGADDVKSHSDTNKKGDVDNGNKKKSNRNVSNKQATKRKRRRKAVEDKSDSNEERFICKLCGKELSTQFNLERHVKGHERDKGKLEVIKRFVCHYCPNKFSTLFNLQRHEESHESKIPIALQVHKKKEFYCYVCGHDYETKDRIHEHLYTHADLLPYICKECDKSVNIKSVRVLNQHLELHKETQTGSIKCLYCPARFHSLKGCQIHERVHIDGSVIAEAELRAQHESNKLNVKVIVVDGLRRYACDYCEKSYTLLATLRKHTNSHTLDKIYPCQRCGKTFDRASSLTLHEKVHSDFAPYKCETCGKGFKATIRLIQHRRIHTGERPFVCHCGMAFRKKFVLTVHEKNCVLPDNTNGCVCRFCQMRLSGYADLIKHVTELHTQGLAETRCQFCTAKFKNTIPLVIHEYRHQLPNVIKCETCNRIFKNEAHLKKHKRVHMNEPESFMCETCGKTFGRSVCLRNHKSIHTGKRKHKCDLCSKSFLVLRNMRRHRDSHFKIKSKYFIPSLRGSQRVAIGSVESPVKVNCSQPVSHSE</sequence>
<keyword evidence="2" id="KW-0479">Metal-binding</keyword>
<keyword evidence="8" id="KW-0539">Nucleus</keyword>
<dbReference type="FunFam" id="3.30.160.60:FF:001111">
    <property type="entry name" value="Zinc finger protein 92 homolog"/>
    <property type="match status" value="1"/>
</dbReference>
<evidence type="ECO:0000256" key="4">
    <source>
        <dbReference type="ARBA" id="ARBA00022771"/>
    </source>
</evidence>
<dbReference type="PROSITE" id="PS50157">
    <property type="entry name" value="ZINC_FINGER_C2H2_2"/>
    <property type="match status" value="9"/>
</dbReference>
<dbReference type="SUPFAM" id="SSF57667">
    <property type="entry name" value="beta-beta-alpha zinc fingers"/>
    <property type="match status" value="6"/>
</dbReference>
<feature type="domain" description="C2H2-type" evidence="11">
    <location>
        <begin position="361"/>
        <end position="388"/>
    </location>
</feature>
<name>A0A8D8BCZ3_CULPI</name>
<keyword evidence="6" id="KW-0805">Transcription regulation</keyword>
<evidence type="ECO:0000256" key="8">
    <source>
        <dbReference type="ARBA" id="ARBA00023242"/>
    </source>
</evidence>
<feature type="compositionally biased region" description="Acidic residues" evidence="10">
    <location>
        <begin position="82"/>
        <end position="92"/>
    </location>
</feature>
<dbReference type="PANTHER" id="PTHR24409">
    <property type="entry name" value="ZINC FINGER PROTEIN 142"/>
    <property type="match status" value="1"/>
</dbReference>
<proteinExistence type="predicted"/>
<keyword evidence="5" id="KW-0862">Zinc</keyword>
<protein>
    <submittedName>
        <fullName evidence="12">Zinc finger protein 780B</fullName>
    </submittedName>
</protein>
<evidence type="ECO:0000256" key="5">
    <source>
        <dbReference type="ARBA" id="ARBA00022833"/>
    </source>
</evidence>
<evidence type="ECO:0000256" key="10">
    <source>
        <dbReference type="SAM" id="MobiDB-lite"/>
    </source>
</evidence>
<feature type="domain" description="C2H2-type" evidence="11">
    <location>
        <begin position="145"/>
        <end position="172"/>
    </location>
</feature>
<feature type="compositionally biased region" description="Basic and acidic residues" evidence="10">
    <location>
        <begin position="41"/>
        <end position="65"/>
    </location>
</feature>
<feature type="domain" description="C2H2-type" evidence="11">
    <location>
        <begin position="218"/>
        <end position="245"/>
    </location>
</feature>
<accession>A0A8D8BCZ3</accession>
<evidence type="ECO:0000256" key="3">
    <source>
        <dbReference type="ARBA" id="ARBA00022737"/>
    </source>
</evidence>
<dbReference type="Pfam" id="PF13912">
    <property type="entry name" value="zf-C2H2_6"/>
    <property type="match status" value="1"/>
</dbReference>
<organism evidence="12">
    <name type="scientific">Culex pipiens</name>
    <name type="common">House mosquito</name>
    <dbReference type="NCBI Taxonomy" id="7175"/>
    <lineage>
        <taxon>Eukaryota</taxon>
        <taxon>Metazoa</taxon>
        <taxon>Ecdysozoa</taxon>
        <taxon>Arthropoda</taxon>
        <taxon>Hexapoda</taxon>
        <taxon>Insecta</taxon>
        <taxon>Pterygota</taxon>
        <taxon>Neoptera</taxon>
        <taxon>Endopterygota</taxon>
        <taxon>Diptera</taxon>
        <taxon>Nematocera</taxon>
        <taxon>Culicoidea</taxon>
        <taxon>Culicidae</taxon>
        <taxon>Culicinae</taxon>
        <taxon>Culicini</taxon>
        <taxon>Culex</taxon>
        <taxon>Culex</taxon>
    </lineage>
</organism>
<dbReference type="EMBL" id="HBUE01073510">
    <property type="protein sequence ID" value="CAG6473769.1"/>
    <property type="molecule type" value="Transcribed_RNA"/>
</dbReference>
<dbReference type="GO" id="GO:0008270">
    <property type="term" value="F:zinc ion binding"/>
    <property type="evidence" value="ECO:0007669"/>
    <property type="project" value="UniProtKB-KW"/>
</dbReference>
<dbReference type="FunFam" id="3.30.160.60:FF:000062">
    <property type="entry name" value="RB-associated KRAB zinc finger protein-like"/>
    <property type="match status" value="1"/>
</dbReference>
<dbReference type="GO" id="GO:0000977">
    <property type="term" value="F:RNA polymerase II transcription regulatory region sequence-specific DNA binding"/>
    <property type="evidence" value="ECO:0007669"/>
    <property type="project" value="TreeGrafter"/>
</dbReference>
<evidence type="ECO:0000256" key="9">
    <source>
        <dbReference type="PROSITE-ProRule" id="PRU00042"/>
    </source>
</evidence>
<evidence type="ECO:0000256" key="1">
    <source>
        <dbReference type="ARBA" id="ARBA00004123"/>
    </source>
</evidence>
<feature type="region of interest" description="Disordered" evidence="10">
    <location>
        <begin position="1"/>
        <end position="137"/>
    </location>
</feature>
<comment type="subcellular location">
    <subcellularLocation>
        <location evidence="1">Nucleus</location>
    </subcellularLocation>
</comment>